<evidence type="ECO:0000256" key="2">
    <source>
        <dbReference type="SAM" id="SignalP"/>
    </source>
</evidence>
<feature type="signal peptide" evidence="2">
    <location>
        <begin position="1"/>
        <end position="28"/>
    </location>
</feature>
<feature type="region of interest" description="Disordered" evidence="1">
    <location>
        <begin position="33"/>
        <end position="83"/>
    </location>
</feature>
<organism evidence="3 4">
    <name type="scientific">Pontibacter populi</name>
    <dbReference type="NCBI Taxonomy" id="890055"/>
    <lineage>
        <taxon>Bacteria</taxon>
        <taxon>Pseudomonadati</taxon>
        <taxon>Bacteroidota</taxon>
        <taxon>Cytophagia</taxon>
        <taxon>Cytophagales</taxon>
        <taxon>Hymenobacteraceae</taxon>
        <taxon>Pontibacter</taxon>
    </lineage>
</organism>
<feature type="compositionally biased region" description="Pro residues" evidence="1">
    <location>
        <begin position="54"/>
        <end position="68"/>
    </location>
</feature>
<reference evidence="3 4" key="1">
    <citation type="submission" date="2024-06" db="EMBL/GenBank/DDBJ databases">
        <title>Pontibacter populi HYL7-15.</title>
        <authorList>
            <person name="Kim M.K."/>
        </authorList>
    </citation>
    <scope>NUCLEOTIDE SEQUENCE [LARGE SCALE GENOMIC DNA]</scope>
    <source>
        <strain evidence="3 4">HYL7-15</strain>
    </source>
</reference>
<evidence type="ECO:0000256" key="1">
    <source>
        <dbReference type="SAM" id="MobiDB-lite"/>
    </source>
</evidence>
<dbReference type="Proteomes" id="UP001476807">
    <property type="component" value="Unassembled WGS sequence"/>
</dbReference>
<evidence type="ECO:0000313" key="4">
    <source>
        <dbReference type="Proteomes" id="UP001476807"/>
    </source>
</evidence>
<protein>
    <recommendedName>
        <fullName evidence="5">Outer membrane protein beta-barrel domain-containing protein</fullName>
    </recommendedName>
</protein>
<feature type="chain" id="PRO_5045650106" description="Outer membrane protein beta-barrel domain-containing protein" evidence="2">
    <location>
        <begin position="29"/>
        <end position="239"/>
    </location>
</feature>
<gene>
    <name evidence="3" type="ORF">ABS362_11815</name>
</gene>
<name>A0ABV1RV34_9BACT</name>
<sequence>MSAKQKPYYAKCLLALCIFAFTSFAAVAQVEPDSVKRKPALPTGPPGTEKPVYTPKPQPQPQTQPPVQQPQVEQQEPEEADREQQEFIDKLYFGGSFGLQFGSYTNITLLPIIGYRVTDKLSVGTGVVYHFISGGGISLNNYGGRGLAQVEVVDIMEGALLAHAEVEILSREYLRDNPNNTFTKLRKTMTLPMVGAGYRQRIGEKASLDLLILYNVNDDIVNPYSNPVIRAGVNIPFRK</sequence>
<dbReference type="RefSeq" id="WP_350412683.1">
    <property type="nucleotide sequence ID" value="NZ_JBEOKT010000009.1"/>
</dbReference>
<evidence type="ECO:0000313" key="3">
    <source>
        <dbReference type="EMBL" id="MER2998233.1"/>
    </source>
</evidence>
<proteinExistence type="predicted"/>
<dbReference type="EMBL" id="JBEOKT010000009">
    <property type="protein sequence ID" value="MER2998233.1"/>
    <property type="molecule type" value="Genomic_DNA"/>
</dbReference>
<comment type="caution">
    <text evidence="3">The sequence shown here is derived from an EMBL/GenBank/DDBJ whole genome shotgun (WGS) entry which is preliminary data.</text>
</comment>
<keyword evidence="4" id="KW-1185">Reference proteome</keyword>
<accession>A0ABV1RV34</accession>
<keyword evidence="2" id="KW-0732">Signal</keyword>
<evidence type="ECO:0008006" key="5">
    <source>
        <dbReference type="Google" id="ProtNLM"/>
    </source>
</evidence>